<protein>
    <recommendedName>
        <fullName evidence="2">Thioesterase domain-containing protein</fullName>
    </recommendedName>
</protein>
<dbReference type="AlphaFoldDB" id="A0A4R8Q6F9"/>
<feature type="region of interest" description="Disordered" evidence="1">
    <location>
        <begin position="69"/>
        <end position="101"/>
    </location>
</feature>
<evidence type="ECO:0000313" key="4">
    <source>
        <dbReference type="Proteomes" id="UP000295083"/>
    </source>
</evidence>
<dbReference type="InterPro" id="IPR052061">
    <property type="entry name" value="PTE-AB_protein"/>
</dbReference>
<dbReference type="PANTHER" id="PTHR47260:SF1">
    <property type="entry name" value="UPF0644 PROTEIN PB2B4.06"/>
    <property type="match status" value="1"/>
</dbReference>
<dbReference type="InterPro" id="IPR006683">
    <property type="entry name" value="Thioestr_dom"/>
</dbReference>
<accession>A0A4R8Q6F9</accession>
<dbReference type="Proteomes" id="UP000295083">
    <property type="component" value="Unassembled WGS sequence"/>
</dbReference>
<feature type="compositionally biased region" description="Pro residues" evidence="1">
    <location>
        <begin position="89"/>
        <end position="99"/>
    </location>
</feature>
<keyword evidence="4" id="KW-1185">Reference proteome</keyword>
<evidence type="ECO:0000313" key="3">
    <source>
        <dbReference type="EMBL" id="TDZ34101.1"/>
    </source>
</evidence>
<evidence type="ECO:0000259" key="2">
    <source>
        <dbReference type="Pfam" id="PF03061"/>
    </source>
</evidence>
<feature type="region of interest" description="Disordered" evidence="1">
    <location>
        <begin position="21"/>
        <end position="52"/>
    </location>
</feature>
<dbReference type="SUPFAM" id="SSF54637">
    <property type="entry name" value="Thioesterase/thiol ester dehydrase-isomerase"/>
    <property type="match status" value="1"/>
</dbReference>
<dbReference type="PANTHER" id="PTHR47260">
    <property type="entry name" value="UPF0644 PROTEIN PB2B4.06"/>
    <property type="match status" value="1"/>
</dbReference>
<dbReference type="Gene3D" id="3.10.129.10">
    <property type="entry name" value="Hotdog Thioesterase"/>
    <property type="match status" value="1"/>
</dbReference>
<reference evidence="3 4" key="1">
    <citation type="submission" date="2018-11" db="EMBL/GenBank/DDBJ databases">
        <title>Genome sequence and assembly of Colletotrichum spinosum.</title>
        <authorList>
            <person name="Gan P."/>
            <person name="Shirasu K."/>
        </authorList>
    </citation>
    <scope>NUCLEOTIDE SEQUENCE [LARGE SCALE GENOMIC DNA]</scope>
    <source>
        <strain evidence="3 4">CBS 515.97</strain>
    </source>
</reference>
<evidence type="ECO:0000256" key="1">
    <source>
        <dbReference type="SAM" id="MobiDB-lite"/>
    </source>
</evidence>
<gene>
    <name evidence="3" type="ORF">C8035_v009615</name>
</gene>
<dbReference type="InterPro" id="IPR029069">
    <property type="entry name" value="HotDog_dom_sf"/>
</dbReference>
<dbReference type="EMBL" id="QAPG01000056">
    <property type="protein sequence ID" value="TDZ34101.1"/>
    <property type="molecule type" value="Genomic_DNA"/>
</dbReference>
<comment type="caution">
    <text evidence="3">The sequence shown here is derived from an EMBL/GenBank/DDBJ whole genome shotgun (WGS) entry which is preliminary data.</text>
</comment>
<name>A0A4R8Q6F9_9PEZI</name>
<dbReference type="CDD" id="cd03443">
    <property type="entry name" value="PaaI_thioesterase"/>
    <property type="match status" value="1"/>
</dbReference>
<dbReference type="Pfam" id="PF03061">
    <property type="entry name" value="4HBT"/>
    <property type="match status" value="1"/>
</dbReference>
<proteinExistence type="predicted"/>
<feature type="domain" description="Thioesterase" evidence="2">
    <location>
        <begin position="249"/>
        <end position="298"/>
    </location>
</feature>
<organism evidence="3 4">
    <name type="scientific">Colletotrichum spinosum</name>
    <dbReference type="NCBI Taxonomy" id="1347390"/>
    <lineage>
        <taxon>Eukaryota</taxon>
        <taxon>Fungi</taxon>
        <taxon>Dikarya</taxon>
        <taxon>Ascomycota</taxon>
        <taxon>Pezizomycotina</taxon>
        <taxon>Sordariomycetes</taxon>
        <taxon>Hypocreomycetidae</taxon>
        <taxon>Glomerellales</taxon>
        <taxon>Glomerellaceae</taxon>
        <taxon>Colletotrichum</taxon>
        <taxon>Colletotrichum orbiculare species complex</taxon>
    </lineage>
</organism>
<feature type="compositionally biased region" description="Low complexity" evidence="1">
    <location>
        <begin position="43"/>
        <end position="52"/>
    </location>
</feature>
<sequence>MIPRAPARRLLRELSAPRPRLFVRSFTTPPPQQPPLQSEIARQSSSQSAAAASAALQNLSHLTPAQITALLSNPPPPAPPNAHAHFQQHPPPPQQPPASPRRRLLTRALWALAFFSVGFKLTSDQIATFRFSAPFLYSPLNCQDPEEKRFYREEATRHAVREHPTLAAMVPSVSVSADGKPASVRHSDWDHWEPYSDFSPWQRRQHLCAGSLDNPDGLGLVHLVFRHRLTGELVLAVVFGQGTSGWPSVVHGGMLSTIMDEAMGRLAALNFDANTAVTAKLAMEFKEPATPGDVYLVRVNKVLPELQKDSPDAEDKTNRKLWIVGRMEGPEGEVVCEAKGLFVVPKSGDVKPLGKKF</sequence>